<protein>
    <recommendedName>
        <fullName evidence="3">L,D-transpeptidase-like protein</fullName>
    </recommendedName>
</protein>
<comment type="caution">
    <text evidence="1">The sequence shown here is derived from an EMBL/GenBank/DDBJ whole genome shotgun (WGS) entry which is preliminary data.</text>
</comment>
<dbReference type="AlphaFoldDB" id="A0A328ZI72"/>
<proteinExistence type="predicted"/>
<dbReference type="InterPro" id="IPR038063">
    <property type="entry name" value="Transpep_catalytic_dom"/>
</dbReference>
<dbReference type="EMBL" id="QLTA01000008">
    <property type="protein sequence ID" value="RAR84923.1"/>
    <property type="molecule type" value="Genomic_DNA"/>
</dbReference>
<dbReference type="OrthoDB" id="8772938at2"/>
<evidence type="ECO:0000313" key="2">
    <source>
        <dbReference type="Proteomes" id="UP000248856"/>
    </source>
</evidence>
<evidence type="ECO:0000313" key="1">
    <source>
        <dbReference type="EMBL" id="RAR84923.1"/>
    </source>
</evidence>
<evidence type="ECO:0008006" key="3">
    <source>
        <dbReference type="Google" id="ProtNLM"/>
    </source>
</evidence>
<dbReference type="Proteomes" id="UP000248856">
    <property type="component" value="Unassembled WGS sequence"/>
</dbReference>
<name>A0A328ZI72_9BURK</name>
<dbReference type="Gene3D" id="2.40.440.10">
    <property type="entry name" value="L,D-transpeptidase catalytic domain-like"/>
    <property type="match status" value="1"/>
</dbReference>
<dbReference type="RefSeq" id="WP_146749226.1">
    <property type="nucleotide sequence ID" value="NZ_CBCSGC010000126.1"/>
</dbReference>
<keyword evidence="2" id="KW-1185">Reference proteome</keyword>
<organism evidence="1 2">
    <name type="scientific">Paracidovorax anthurii</name>
    <dbReference type="NCBI Taxonomy" id="78229"/>
    <lineage>
        <taxon>Bacteria</taxon>
        <taxon>Pseudomonadati</taxon>
        <taxon>Pseudomonadota</taxon>
        <taxon>Betaproteobacteria</taxon>
        <taxon>Burkholderiales</taxon>
        <taxon>Comamonadaceae</taxon>
        <taxon>Paracidovorax</taxon>
    </lineage>
</organism>
<sequence length="193" mass="21126">MSNIRYVVGGSDGWLNAKREGSGAIIALPEMLQVEFHASADSRDQFTVQEGVERGKKFSVKSGYLKTGNPGWRGTASLQFSLGQQRLTFPGGQIKAITHPRNPIRLGSHPIQLPDFPHSMGAIYSNQSPYAKTWFYLGQGHAIPGNNDRYLHPGSVSAGCITVDPGEWTTLYKYLILCRRGDGTTMGTVTVVR</sequence>
<gene>
    <name evidence="1" type="ORF">AX018_100813</name>
</gene>
<reference evidence="1 2" key="1">
    <citation type="submission" date="2018-06" db="EMBL/GenBank/DDBJ databases">
        <title>Genomic Encyclopedia of Archaeal and Bacterial Type Strains, Phase II (KMG-II): from individual species to whole genera.</title>
        <authorList>
            <person name="Goeker M."/>
        </authorList>
    </citation>
    <scope>NUCLEOTIDE SEQUENCE [LARGE SCALE GENOMIC DNA]</scope>
    <source>
        <strain evidence="1 2">CFPB 3232</strain>
    </source>
</reference>
<accession>A0A328ZI72</accession>